<evidence type="ECO:0000259" key="8">
    <source>
        <dbReference type="PROSITE" id="PS50109"/>
    </source>
</evidence>
<evidence type="ECO:0000313" key="12">
    <source>
        <dbReference type="EMBL" id="SCA56129.1"/>
    </source>
</evidence>
<dbReference type="EMBL" id="FLYE01000011">
    <property type="protein sequence ID" value="SCA56129.1"/>
    <property type="molecule type" value="Genomic_DNA"/>
</dbReference>
<sequence>MMIPFIEFTYAGQDLPHAYESNYNIGLVLLSICVAIFASFVALNLSERITNSQKTSHKTIWLSSGAISMGGGIWSMHFIGMLAFSLPCGITYDIQETILSVIPAILACFIVLWIISSKQNTTVRLILGSILMGAGIGLMHYTGMSAMRLNATLYYSPYLFLLSIGVAVVLSFLALYGKNFIFQKDQPHHSHWLHLLESAILMGLAISGMHYVAMEAAYFIPITDTPTNSNDIEAPLLAGIIAIMAVTGATLTWGVSLLGENRETIRSLKIEMQLRKKAEEQDKANHAIIQEKQHELIEINNLLKYQKIAIDEHAIISITDISGNITYVNKKFCEISGFSEEELLGENHRILNSHEHSRDFFSNLWSTVSNGQTWHGEIKNRTKSGSYYWVQATIIPFLNEKKKPFQYVAVRTDITTQKLNEEKLKENQKSLQAFAQLTADWMWEMDADLRFTYFSQSKSTIDFDHNQALGKTRQEILGENASSTYWQNHLSDLNNRRPFSDFEYFAKMPNREEPYFFRISGFPLFSKEGVFTGYRGIGSDITSLHEMKQENMRTQDLLLSAIESYDAGVAIFDHNDQLIIHNTAYLNRFFIKDVHLKPGLTYRQILHLLVNADKHLPEELISESLERHEQALGMEAFKTSEGNWLTIDESRTPNGGTLMIVHDVTAAKEAEEALIKAKETAQAASKAKTNFLNVISHELRTPTQGLKGPFEELSKQFMDFEGSQQIEELLPELSAEHQEKLKTALDELNDEVIEVSSSGLLSANHLLTLINELLDFAKLDAGKLTIQPQVISLSDVTTNALKIIQPSIDKKGLAIDLHLPAEQFIWADPIRFNQILINLLGNAVKFTQQGKITLSMVKDDDMAHFTVSDTGCGVPENKHGLIFQAFEQIDGTMTRQSGGTGLGLPLTYGLVLGHYGHMWVESKVNEGSHFHFTLPMTENAMSIRKALMMEQGPET</sequence>
<dbReference type="Gene3D" id="1.10.287.130">
    <property type="match status" value="1"/>
</dbReference>
<keyword evidence="7" id="KW-1133">Transmembrane helix</keyword>
<dbReference type="EC" id="2.7.13.3" evidence="2"/>
<gene>
    <name evidence="12" type="ORF">MTBPR1_190007</name>
</gene>
<reference evidence="12 13" key="1">
    <citation type="submission" date="2016-07" db="EMBL/GenBank/DDBJ databases">
        <authorList>
            <person name="Lefevre C.T."/>
        </authorList>
    </citation>
    <scope>NUCLEOTIDE SEQUENCE [LARGE SCALE GENOMIC DNA]</scope>
    <source>
        <strain evidence="12">PR1</strain>
    </source>
</reference>
<dbReference type="InterPro" id="IPR000014">
    <property type="entry name" value="PAS"/>
</dbReference>
<dbReference type="OrthoDB" id="9789238at2"/>
<keyword evidence="13" id="KW-1185">Reference proteome</keyword>
<dbReference type="InterPro" id="IPR035965">
    <property type="entry name" value="PAS-like_dom_sf"/>
</dbReference>
<dbReference type="CDD" id="cd22249">
    <property type="entry name" value="UDM1_RNF168_RNF169-like"/>
    <property type="match status" value="1"/>
</dbReference>
<keyword evidence="3" id="KW-0597">Phosphoprotein</keyword>
<feature type="transmembrane region" description="Helical" evidence="7">
    <location>
        <begin position="25"/>
        <end position="45"/>
    </location>
</feature>
<dbReference type="SMART" id="SM00086">
    <property type="entry name" value="PAC"/>
    <property type="match status" value="2"/>
</dbReference>
<dbReference type="CDD" id="cd00130">
    <property type="entry name" value="PAS"/>
    <property type="match status" value="1"/>
</dbReference>
<dbReference type="Proteomes" id="UP000231658">
    <property type="component" value="Unassembled WGS sequence"/>
</dbReference>
<dbReference type="SMART" id="SM00091">
    <property type="entry name" value="PAS"/>
    <property type="match status" value="1"/>
</dbReference>
<dbReference type="PRINTS" id="PR00344">
    <property type="entry name" value="BCTRLSENSOR"/>
</dbReference>
<dbReference type="SUPFAM" id="SSF55785">
    <property type="entry name" value="PYP-like sensor domain (PAS domain)"/>
    <property type="match status" value="2"/>
</dbReference>
<dbReference type="CDD" id="cd16922">
    <property type="entry name" value="HATPase_EvgS-ArcB-TorS-like"/>
    <property type="match status" value="1"/>
</dbReference>
<keyword evidence="5 12" id="KW-0418">Kinase</keyword>
<dbReference type="GO" id="GO:0016020">
    <property type="term" value="C:membrane"/>
    <property type="evidence" value="ECO:0007669"/>
    <property type="project" value="UniProtKB-UniRule"/>
</dbReference>
<dbReference type="Pfam" id="PF03707">
    <property type="entry name" value="MHYT"/>
    <property type="match status" value="2"/>
</dbReference>
<name>A0A1C3RFU2_9PROT</name>
<dbReference type="PROSITE" id="PS50112">
    <property type="entry name" value="PAS"/>
    <property type="match status" value="1"/>
</dbReference>
<dbReference type="SMART" id="SM00388">
    <property type="entry name" value="HisKA"/>
    <property type="match status" value="1"/>
</dbReference>
<dbReference type="InterPro" id="IPR001610">
    <property type="entry name" value="PAC"/>
</dbReference>
<feature type="transmembrane region" description="Helical" evidence="7">
    <location>
        <begin position="66"/>
        <end position="86"/>
    </location>
</feature>
<dbReference type="Pfam" id="PF12860">
    <property type="entry name" value="PAS_7"/>
    <property type="match status" value="1"/>
</dbReference>
<feature type="domain" description="PAS" evidence="9">
    <location>
        <begin position="316"/>
        <end position="347"/>
    </location>
</feature>
<dbReference type="SMART" id="SM00387">
    <property type="entry name" value="HATPase_c"/>
    <property type="match status" value="1"/>
</dbReference>
<feature type="transmembrane region" description="Helical" evidence="7">
    <location>
        <begin position="122"/>
        <end position="141"/>
    </location>
</feature>
<feature type="transmembrane region" description="Helical" evidence="7">
    <location>
        <begin position="234"/>
        <end position="259"/>
    </location>
</feature>
<dbReference type="Pfam" id="PF00512">
    <property type="entry name" value="HisKA"/>
    <property type="match status" value="1"/>
</dbReference>
<evidence type="ECO:0000256" key="5">
    <source>
        <dbReference type="ARBA" id="ARBA00022777"/>
    </source>
</evidence>
<dbReference type="AlphaFoldDB" id="A0A1C3RFU2"/>
<dbReference type="PROSITE" id="PS50113">
    <property type="entry name" value="PAC"/>
    <property type="match status" value="1"/>
</dbReference>
<comment type="catalytic activity">
    <reaction evidence="1">
        <text>ATP + protein L-histidine = ADP + protein N-phospho-L-histidine.</text>
        <dbReference type="EC" id="2.7.13.3"/>
    </reaction>
</comment>
<dbReference type="InterPro" id="IPR005467">
    <property type="entry name" value="His_kinase_dom"/>
</dbReference>
<keyword evidence="6" id="KW-0902">Two-component regulatory system</keyword>
<dbReference type="InterPro" id="IPR000700">
    <property type="entry name" value="PAS-assoc_C"/>
</dbReference>
<dbReference type="STRING" id="1867952.MTBPR1_190007"/>
<dbReference type="FunFam" id="3.30.565.10:FF:000010">
    <property type="entry name" value="Sensor histidine kinase RcsC"/>
    <property type="match status" value="1"/>
</dbReference>
<dbReference type="PROSITE" id="PS50109">
    <property type="entry name" value="HIS_KIN"/>
    <property type="match status" value="1"/>
</dbReference>
<keyword evidence="7" id="KW-0472">Membrane</keyword>
<evidence type="ECO:0000259" key="9">
    <source>
        <dbReference type="PROSITE" id="PS50112"/>
    </source>
</evidence>
<evidence type="ECO:0000313" key="13">
    <source>
        <dbReference type="Proteomes" id="UP000231658"/>
    </source>
</evidence>
<dbReference type="Gene3D" id="3.30.450.20">
    <property type="entry name" value="PAS domain"/>
    <property type="match status" value="2"/>
</dbReference>
<protein>
    <recommendedName>
        <fullName evidence="2">histidine kinase</fullName>
        <ecNumber evidence="2">2.7.13.3</ecNumber>
    </recommendedName>
</protein>
<dbReference type="Pfam" id="PF13426">
    <property type="entry name" value="PAS_9"/>
    <property type="match status" value="2"/>
</dbReference>
<feature type="transmembrane region" description="Helical" evidence="7">
    <location>
        <begin position="98"/>
        <end position="115"/>
    </location>
</feature>
<dbReference type="Pfam" id="PF02518">
    <property type="entry name" value="HATPase_c"/>
    <property type="match status" value="1"/>
</dbReference>
<proteinExistence type="predicted"/>
<dbReference type="CDD" id="cd00082">
    <property type="entry name" value="HisKA"/>
    <property type="match status" value="1"/>
</dbReference>
<dbReference type="PROSITE" id="PS50924">
    <property type="entry name" value="MHYT"/>
    <property type="match status" value="1"/>
</dbReference>
<dbReference type="RefSeq" id="WP_083222951.1">
    <property type="nucleotide sequence ID" value="NZ_FLYE01000011.1"/>
</dbReference>
<feature type="domain" description="MHYT" evidence="11">
    <location>
        <begin position="23"/>
        <end position="220"/>
    </location>
</feature>
<dbReference type="PANTHER" id="PTHR43047">
    <property type="entry name" value="TWO-COMPONENT HISTIDINE PROTEIN KINASE"/>
    <property type="match status" value="1"/>
</dbReference>
<evidence type="ECO:0000256" key="4">
    <source>
        <dbReference type="ARBA" id="ARBA00022679"/>
    </source>
</evidence>
<feature type="transmembrane region" description="Helical" evidence="7">
    <location>
        <begin position="153"/>
        <end position="175"/>
    </location>
</feature>
<dbReference type="NCBIfam" id="TIGR00229">
    <property type="entry name" value="sensory_box"/>
    <property type="match status" value="1"/>
</dbReference>
<dbReference type="InterPro" id="IPR003594">
    <property type="entry name" value="HATPase_dom"/>
</dbReference>
<keyword evidence="4 12" id="KW-0808">Transferase</keyword>
<dbReference type="SUPFAM" id="SSF55874">
    <property type="entry name" value="ATPase domain of HSP90 chaperone/DNA topoisomerase II/histidine kinase"/>
    <property type="match status" value="1"/>
</dbReference>
<feature type="domain" description="Histidine kinase" evidence="8">
    <location>
        <begin position="694"/>
        <end position="938"/>
    </location>
</feature>
<dbReference type="InterPro" id="IPR003661">
    <property type="entry name" value="HisK_dim/P_dom"/>
</dbReference>
<dbReference type="GO" id="GO:0000155">
    <property type="term" value="F:phosphorelay sensor kinase activity"/>
    <property type="evidence" value="ECO:0007669"/>
    <property type="project" value="InterPro"/>
</dbReference>
<dbReference type="Gene3D" id="3.30.565.10">
    <property type="entry name" value="Histidine kinase-like ATPase, C-terminal domain"/>
    <property type="match status" value="1"/>
</dbReference>
<evidence type="ECO:0000259" key="10">
    <source>
        <dbReference type="PROSITE" id="PS50113"/>
    </source>
</evidence>
<accession>A0A1C3RFU2</accession>
<organism evidence="12 13">
    <name type="scientific">Candidatus Terasakiella magnetica</name>
    <dbReference type="NCBI Taxonomy" id="1867952"/>
    <lineage>
        <taxon>Bacteria</taxon>
        <taxon>Pseudomonadati</taxon>
        <taxon>Pseudomonadota</taxon>
        <taxon>Alphaproteobacteria</taxon>
        <taxon>Rhodospirillales</taxon>
        <taxon>Terasakiellaceae</taxon>
        <taxon>Terasakiella</taxon>
    </lineage>
</organism>
<keyword evidence="7" id="KW-0812">Transmembrane</keyword>
<dbReference type="InterPro" id="IPR036097">
    <property type="entry name" value="HisK_dim/P_sf"/>
</dbReference>
<dbReference type="InterPro" id="IPR004358">
    <property type="entry name" value="Sig_transdc_His_kin-like_C"/>
</dbReference>
<dbReference type="InterPro" id="IPR005330">
    <property type="entry name" value="MHYT_dom"/>
</dbReference>
<evidence type="ECO:0000256" key="7">
    <source>
        <dbReference type="PROSITE-ProRule" id="PRU00244"/>
    </source>
</evidence>
<evidence type="ECO:0000259" key="11">
    <source>
        <dbReference type="PROSITE" id="PS50924"/>
    </source>
</evidence>
<feature type="domain" description="PAC" evidence="10">
    <location>
        <begin position="374"/>
        <end position="426"/>
    </location>
</feature>
<evidence type="ECO:0000256" key="1">
    <source>
        <dbReference type="ARBA" id="ARBA00000085"/>
    </source>
</evidence>
<dbReference type="InterPro" id="IPR036890">
    <property type="entry name" value="HATPase_C_sf"/>
</dbReference>
<evidence type="ECO:0000256" key="2">
    <source>
        <dbReference type="ARBA" id="ARBA00012438"/>
    </source>
</evidence>
<evidence type="ECO:0000256" key="3">
    <source>
        <dbReference type="ARBA" id="ARBA00022553"/>
    </source>
</evidence>
<evidence type="ECO:0000256" key="6">
    <source>
        <dbReference type="ARBA" id="ARBA00023012"/>
    </source>
</evidence>
<dbReference type="SUPFAM" id="SSF47384">
    <property type="entry name" value="Homodimeric domain of signal transducing histidine kinase"/>
    <property type="match status" value="1"/>
</dbReference>